<dbReference type="InterPro" id="IPR036400">
    <property type="entry name" value="Cyt_B5-like_heme/steroid_sf"/>
</dbReference>
<dbReference type="PANTHER" id="PTHR10281">
    <property type="entry name" value="MEMBRANE-ASSOCIATED PROGESTERONE RECEPTOR COMPONENT-RELATED"/>
    <property type="match status" value="1"/>
</dbReference>
<comment type="similarity">
    <text evidence="1">Belongs to the cytochrome b5 family. MAPR subfamily.</text>
</comment>
<sequence length="225" mass="26139">MSKLAYITYFALTGAVAVVLFGHKMSGPFFEDILNEYGQISLVPWLKSYFIDEKVFTREELKLYNGIEKKELYLAILGKVYDVSKARNYYGRGESYYGFVGKLAGRFYDEYGKPTLYLYKIHRRIREAIHVRDNQVKLDRKYPGCNLEWNKETGRTVWCSLKSGGVSRDWVGVPRKFYETGSKNYRCACVPLGVPEDNVDGRFEIYEDCAPYSEKCILNIDEHDL</sequence>
<dbReference type="GO" id="GO:0016020">
    <property type="term" value="C:membrane"/>
    <property type="evidence" value="ECO:0007669"/>
    <property type="project" value="TreeGrafter"/>
</dbReference>
<name>A0A6H5HHW8_9HEMI</name>
<protein>
    <recommendedName>
        <fullName evidence="2">Cytochrome b5 heme-binding domain-containing protein</fullName>
    </recommendedName>
</protein>
<evidence type="ECO:0000259" key="2">
    <source>
        <dbReference type="SMART" id="SM01117"/>
    </source>
</evidence>
<dbReference type="InterPro" id="IPR050577">
    <property type="entry name" value="MAPR/NEUFC/NENF-like"/>
</dbReference>
<dbReference type="SMART" id="SM01117">
    <property type="entry name" value="Cyt-b5"/>
    <property type="match status" value="1"/>
</dbReference>
<evidence type="ECO:0000313" key="4">
    <source>
        <dbReference type="Proteomes" id="UP000479000"/>
    </source>
</evidence>
<dbReference type="SUPFAM" id="SSF55856">
    <property type="entry name" value="Cytochrome b5-like heme/steroid binding domain"/>
    <property type="match status" value="1"/>
</dbReference>
<dbReference type="GO" id="GO:0012505">
    <property type="term" value="C:endomembrane system"/>
    <property type="evidence" value="ECO:0007669"/>
    <property type="project" value="TreeGrafter"/>
</dbReference>
<dbReference type="InterPro" id="IPR001199">
    <property type="entry name" value="Cyt_B5-like_heme/steroid-bd"/>
</dbReference>
<reference evidence="3 4" key="1">
    <citation type="submission" date="2020-02" db="EMBL/GenBank/DDBJ databases">
        <authorList>
            <person name="Ferguson B K."/>
        </authorList>
    </citation>
    <scope>NUCLEOTIDE SEQUENCE [LARGE SCALE GENOMIC DNA]</scope>
</reference>
<dbReference type="AlphaFoldDB" id="A0A6H5HHW8"/>
<proteinExistence type="inferred from homology"/>
<dbReference type="Pfam" id="PF00173">
    <property type="entry name" value="Cyt-b5"/>
    <property type="match status" value="1"/>
</dbReference>
<dbReference type="Proteomes" id="UP000479000">
    <property type="component" value="Unassembled WGS sequence"/>
</dbReference>
<dbReference type="OrthoDB" id="10257697at2759"/>
<dbReference type="EMBL" id="CADCXU010030622">
    <property type="protein sequence ID" value="CAB0016884.1"/>
    <property type="molecule type" value="Genomic_DNA"/>
</dbReference>
<evidence type="ECO:0000256" key="1">
    <source>
        <dbReference type="ARBA" id="ARBA00038357"/>
    </source>
</evidence>
<keyword evidence="4" id="KW-1185">Reference proteome</keyword>
<feature type="domain" description="Cytochrome b5 heme-binding" evidence="2">
    <location>
        <begin position="56"/>
        <end position="125"/>
    </location>
</feature>
<accession>A0A6H5HHW8</accession>
<organism evidence="3 4">
    <name type="scientific">Nesidiocoris tenuis</name>
    <dbReference type="NCBI Taxonomy" id="355587"/>
    <lineage>
        <taxon>Eukaryota</taxon>
        <taxon>Metazoa</taxon>
        <taxon>Ecdysozoa</taxon>
        <taxon>Arthropoda</taxon>
        <taxon>Hexapoda</taxon>
        <taxon>Insecta</taxon>
        <taxon>Pterygota</taxon>
        <taxon>Neoptera</taxon>
        <taxon>Paraneoptera</taxon>
        <taxon>Hemiptera</taxon>
        <taxon>Heteroptera</taxon>
        <taxon>Panheteroptera</taxon>
        <taxon>Cimicomorpha</taxon>
        <taxon>Miridae</taxon>
        <taxon>Dicyphina</taxon>
        <taxon>Nesidiocoris</taxon>
    </lineage>
</organism>
<dbReference type="PANTHER" id="PTHR10281:SF4">
    <property type="entry name" value="NEUFERRICIN"/>
    <property type="match status" value="1"/>
</dbReference>
<gene>
    <name evidence="3" type="ORF">NTEN_LOCUS21009</name>
</gene>
<evidence type="ECO:0000313" key="3">
    <source>
        <dbReference type="EMBL" id="CAB0016884.1"/>
    </source>
</evidence>
<dbReference type="Gene3D" id="3.10.120.10">
    <property type="entry name" value="Cytochrome b5-like heme/steroid binding domain"/>
    <property type="match status" value="1"/>
</dbReference>